<evidence type="ECO:0000313" key="5">
    <source>
        <dbReference type="Proteomes" id="UP000460718"/>
    </source>
</evidence>
<dbReference type="Proteomes" id="UP000460718">
    <property type="component" value="Unassembled WGS sequence"/>
</dbReference>
<dbReference type="Proteomes" id="UP000433483">
    <property type="component" value="Unassembled WGS sequence"/>
</dbReference>
<evidence type="ECO:0000313" key="2">
    <source>
        <dbReference type="EMBL" id="KAE8965127.1"/>
    </source>
</evidence>
<gene>
    <name evidence="3" type="ORF">PF005_g29606</name>
    <name evidence="2" type="ORF">PF011_g28425</name>
</gene>
<name>A0A6A3H7J6_9STRA</name>
<feature type="signal peptide" evidence="1">
    <location>
        <begin position="1"/>
        <end position="22"/>
    </location>
</feature>
<proteinExistence type="predicted"/>
<sequence length="101" mass="10648">MSSCTSWSFLAWLSCALSRLSACVVADCFDKFNSVSTWASLLRKPLKIAFSSVSFAAVFFHSCAITRPTAPAPVAGDGTSVVANAITIAIIPEFGQLLRSG</sequence>
<dbReference type="EMBL" id="QXGB01004658">
    <property type="protein sequence ID" value="KAE9165432.1"/>
    <property type="molecule type" value="Genomic_DNA"/>
</dbReference>
<feature type="chain" id="PRO_5036164060" description="RxLR effector protein" evidence="1">
    <location>
        <begin position="23"/>
        <end position="101"/>
    </location>
</feature>
<keyword evidence="1" id="KW-0732">Signal</keyword>
<dbReference type="AlphaFoldDB" id="A0A6A3H7J6"/>
<evidence type="ECO:0000256" key="1">
    <source>
        <dbReference type="SAM" id="SignalP"/>
    </source>
</evidence>
<organism evidence="2 5">
    <name type="scientific">Phytophthora fragariae</name>
    <dbReference type="NCBI Taxonomy" id="53985"/>
    <lineage>
        <taxon>Eukaryota</taxon>
        <taxon>Sar</taxon>
        <taxon>Stramenopiles</taxon>
        <taxon>Oomycota</taxon>
        <taxon>Peronosporomycetes</taxon>
        <taxon>Peronosporales</taxon>
        <taxon>Peronosporaceae</taxon>
        <taxon>Phytophthora</taxon>
    </lineage>
</organism>
<reference evidence="2 5" key="1">
    <citation type="submission" date="2018-09" db="EMBL/GenBank/DDBJ databases">
        <title>Genomic investigation of the strawberry pathogen Phytophthora fragariae indicates pathogenicity is determined by transcriptional variation in three key races.</title>
        <authorList>
            <person name="Adams T.M."/>
            <person name="Armitage A.D."/>
            <person name="Sobczyk M.K."/>
            <person name="Bates H.J."/>
            <person name="Dunwell J.M."/>
            <person name="Nellist C.F."/>
            <person name="Harrison R.J."/>
        </authorList>
    </citation>
    <scope>NUCLEOTIDE SEQUENCE [LARGE SCALE GENOMIC DNA]</scope>
    <source>
        <strain evidence="3 4">NOV-27</strain>
        <strain evidence="2 5">SCRP245</strain>
    </source>
</reference>
<evidence type="ECO:0008006" key="6">
    <source>
        <dbReference type="Google" id="ProtNLM"/>
    </source>
</evidence>
<protein>
    <recommendedName>
        <fullName evidence="6">RxLR effector protein</fullName>
    </recommendedName>
</protein>
<keyword evidence="4" id="KW-1185">Reference proteome</keyword>
<evidence type="ECO:0000313" key="3">
    <source>
        <dbReference type="EMBL" id="KAE9165432.1"/>
    </source>
</evidence>
<accession>A0A6A3H7J6</accession>
<dbReference type="EMBL" id="QXFW01004582">
    <property type="protein sequence ID" value="KAE8965127.1"/>
    <property type="molecule type" value="Genomic_DNA"/>
</dbReference>
<comment type="caution">
    <text evidence="2">The sequence shown here is derived from an EMBL/GenBank/DDBJ whole genome shotgun (WGS) entry which is preliminary data.</text>
</comment>
<evidence type="ECO:0000313" key="4">
    <source>
        <dbReference type="Proteomes" id="UP000433483"/>
    </source>
</evidence>